<organism evidence="2">
    <name type="scientific">Triatoma infestans</name>
    <name type="common">Assassin bug</name>
    <dbReference type="NCBI Taxonomy" id="30076"/>
    <lineage>
        <taxon>Eukaryota</taxon>
        <taxon>Metazoa</taxon>
        <taxon>Ecdysozoa</taxon>
        <taxon>Arthropoda</taxon>
        <taxon>Hexapoda</taxon>
        <taxon>Insecta</taxon>
        <taxon>Pterygota</taxon>
        <taxon>Neoptera</taxon>
        <taxon>Paraneoptera</taxon>
        <taxon>Hemiptera</taxon>
        <taxon>Heteroptera</taxon>
        <taxon>Panheteroptera</taxon>
        <taxon>Cimicomorpha</taxon>
        <taxon>Reduviidae</taxon>
        <taxon>Triatominae</taxon>
        <taxon>Triatoma</taxon>
    </lineage>
</organism>
<reference evidence="2" key="2">
    <citation type="journal article" date="2017" name="J. Med. Entomol.">
        <title>Transcriptome Analysis of the Triatoma infestans (Hemiptera: Reduviidae) Integument.</title>
        <authorList>
            <person name="Calderon-Fernandez G.M."/>
            <person name="Moriconi D.E."/>
            <person name="Dulbecco A.B."/>
            <person name="Juarez M.P."/>
        </authorList>
    </citation>
    <scope>NUCLEOTIDE SEQUENCE</scope>
    <source>
        <strain evidence="2">Int1</strain>
        <tissue evidence="2">Integument</tissue>
    </source>
</reference>
<protein>
    <submittedName>
        <fullName evidence="2">Uncharacterized protein</fullName>
    </submittedName>
</protein>
<evidence type="ECO:0000256" key="1">
    <source>
        <dbReference type="SAM" id="MobiDB-lite"/>
    </source>
</evidence>
<name>A0A170XQL9_TRIIF</name>
<dbReference type="AlphaFoldDB" id="A0A170XQL9"/>
<evidence type="ECO:0000313" key="2">
    <source>
        <dbReference type="EMBL" id="JAR99103.1"/>
    </source>
</evidence>
<dbReference type="EMBL" id="GEMB01004162">
    <property type="protein sequence ID" value="JAR99103.1"/>
    <property type="molecule type" value="Transcribed_RNA"/>
</dbReference>
<accession>A0A170XQL9</accession>
<reference evidence="2" key="1">
    <citation type="submission" date="2016-04" db="EMBL/GenBank/DDBJ databases">
        <authorList>
            <person name="Calderon-Fernandez G.M.Sr."/>
        </authorList>
    </citation>
    <scope>NUCLEOTIDE SEQUENCE</scope>
    <source>
        <strain evidence="2">Int1</strain>
        <tissue evidence="2">Integument</tissue>
    </source>
</reference>
<sequence length="114" mass="13135">MNEIENKVSIEQNSKGQSHDDVIDEIVSENDIRLLSGLVQLTEPVKSWPKIKRITISPREFLIKIKALNLNNYLKEPAESSNYGWEMESLLDDILLYSNGNTDEEMDKNCIDCY</sequence>
<proteinExistence type="predicted"/>
<feature type="region of interest" description="Disordered" evidence="1">
    <location>
        <begin position="1"/>
        <end position="20"/>
    </location>
</feature>